<organism evidence="11 12">
    <name type="scientific">Gaopeijia maritima</name>
    <dbReference type="NCBI Taxonomy" id="3119007"/>
    <lineage>
        <taxon>Bacteria</taxon>
        <taxon>Pseudomonadati</taxon>
        <taxon>Gemmatimonadota</taxon>
        <taxon>Longimicrobiia</taxon>
        <taxon>Gaopeijiales</taxon>
        <taxon>Gaopeijiaceae</taxon>
        <taxon>Gaopeijia</taxon>
    </lineage>
</organism>
<evidence type="ECO:0000256" key="9">
    <source>
        <dbReference type="RuleBase" id="RU004443"/>
    </source>
</evidence>
<reference evidence="11 12" key="1">
    <citation type="submission" date="2024-02" db="EMBL/GenBank/DDBJ databases">
        <title>A novel Gemmatimonadota bacterium.</title>
        <authorList>
            <person name="Du Z.-J."/>
            <person name="Ye Y.-Q."/>
        </authorList>
    </citation>
    <scope>NUCLEOTIDE SEQUENCE [LARGE SCALE GENOMIC DNA]</scope>
    <source>
        <strain evidence="11 12">DH-20</strain>
    </source>
</reference>
<evidence type="ECO:0000256" key="2">
    <source>
        <dbReference type="ARBA" id="ARBA00022605"/>
    </source>
</evidence>
<proteinExistence type="inferred from homology"/>
<sequence>MRLVVLPGDGVGPEVTTAAVRVLRAAFASRGLPLDIATRAVGWAAVQTEGAPLTDDTIDACRAADAVLLGAVGHPDAEHAPAHLRPEAGLLALRQALGCWGNLRPARVPDGLIGASALRADRARGTDLVVVRELGGGLYYGEPRGDDRGRAWNTLSYTEDEVRRIAHLAFRVASERRRRVTSVDKANVLETSKLWRRVAEEVALQYPEVIFESMLVDRAAMELALRPSRFDVVLTSNLFGDILSDQAAGVVGSLGALGSASVGGDTDLYEPVHGSAPDIAGTGRANPMGAIASVTLMLRTTGGLPELADDIDASVEACLGDGLRTDDLATPADASPPVGTHAFTSAVVDRLGARVSRRVVGGAA</sequence>
<keyword evidence="7" id="KW-0100">Branched-chain amino acid biosynthesis</keyword>
<keyword evidence="6" id="KW-0520">NAD</keyword>
<dbReference type="Pfam" id="PF00180">
    <property type="entry name" value="Iso_dh"/>
    <property type="match status" value="1"/>
</dbReference>
<dbReference type="PANTHER" id="PTHR42979:SF1">
    <property type="entry name" value="3-ISOPROPYLMALATE DEHYDROGENASE"/>
    <property type="match status" value="1"/>
</dbReference>
<keyword evidence="2" id="KW-0028">Amino-acid biosynthesis</keyword>
<dbReference type="SMART" id="SM01329">
    <property type="entry name" value="Iso_dh"/>
    <property type="match status" value="1"/>
</dbReference>
<dbReference type="InterPro" id="IPR004429">
    <property type="entry name" value="Isopropylmalate_DH"/>
</dbReference>
<dbReference type="SUPFAM" id="SSF53659">
    <property type="entry name" value="Isocitrate/Isopropylmalate dehydrogenase-like"/>
    <property type="match status" value="1"/>
</dbReference>
<dbReference type="GO" id="GO:0003862">
    <property type="term" value="F:3-isopropylmalate dehydrogenase activity"/>
    <property type="evidence" value="ECO:0007669"/>
    <property type="project" value="UniProtKB-EC"/>
</dbReference>
<dbReference type="EMBL" id="JBBHLI010000001">
    <property type="protein sequence ID" value="MEK9499490.1"/>
    <property type="molecule type" value="Genomic_DNA"/>
</dbReference>
<evidence type="ECO:0000256" key="8">
    <source>
        <dbReference type="NCBIfam" id="TIGR00169"/>
    </source>
</evidence>
<evidence type="ECO:0000256" key="4">
    <source>
        <dbReference type="ARBA" id="ARBA00022842"/>
    </source>
</evidence>
<keyword evidence="12" id="KW-1185">Reference proteome</keyword>
<comment type="similarity">
    <text evidence="9">Belongs to the isocitrate and isopropylmalate dehydrogenases family.</text>
</comment>
<feature type="domain" description="Isopropylmalate dehydrogenase-like" evidence="10">
    <location>
        <begin position="2"/>
        <end position="347"/>
    </location>
</feature>
<evidence type="ECO:0000259" key="10">
    <source>
        <dbReference type="SMART" id="SM01329"/>
    </source>
</evidence>
<evidence type="ECO:0000256" key="1">
    <source>
        <dbReference type="ARBA" id="ARBA00022430"/>
    </source>
</evidence>
<name>A0ABU9E794_9BACT</name>
<evidence type="ECO:0000256" key="3">
    <source>
        <dbReference type="ARBA" id="ARBA00022723"/>
    </source>
</evidence>
<gene>
    <name evidence="11" type="primary">leuB</name>
    <name evidence="11" type="ORF">WI372_00670</name>
</gene>
<accession>A0ABU9E794</accession>
<evidence type="ECO:0000256" key="6">
    <source>
        <dbReference type="ARBA" id="ARBA00023027"/>
    </source>
</evidence>
<comment type="caution">
    <text evidence="11">The sequence shown here is derived from an EMBL/GenBank/DDBJ whole genome shotgun (WGS) entry which is preliminary data.</text>
</comment>
<evidence type="ECO:0000313" key="11">
    <source>
        <dbReference type="EMBL" id="MEK9499490.1"/>
    </source>
</evidence>
<dbReference type="EC" id="1.1.1.85" evidence="8"/>
<dbReference type="PANTHER" id="PTHR42979">
    <property type="entry name" value="3-ISOPROPYLMALATE DEHYDROGENASE"/>
    <property type="match status" value="1"/>
</dbReference>
<dbReference type="RefSeq" id="WP_405276231.1">
    <property type="nucleotide sequence ID" value="NZ_JBBHLI010000001.1"/>
</dbReference>
<keyword evidence="3" id="KW-0479">Metal-binding</keyword>
<protein>
    <recommendedName>
        <fullName evidence="8">3-isopropylmalate dehydrogenase</fullName>
        <ecNumber evidence="8">1.1.1.85</ecNumber>
    </recommendedName>
</protein>
<evidence type="ECO:0000256" key="7">
    <source>
        <dbReference type="ARBA" id="ARBA00023304"/>
    </source>
</evidence>
<dbReference type="Proteomes" id="UP001484239">
    <property type="component" value="Unassembled WGS sequence"/>
</dbReference>
<dbReference type="InterPro" id="IPR024084">
    <property type="entry name" value="IsoPropMal-DH-like_dom"/>
</dbReference>
<dbReference type="NCBIfam" id="TIGR00169">
    <property type="entry name" value="leuB"/>
    <property type="match status" value="1"/>
</dbReference>
<evidence type="ECO:0000313" key="12">
    <source>
        <dbReference type="Proteomes" id="UP001484239"/>
    </source>
</evidence>
<dbReference type="Gene3D" id="3.40.718.10">
    <property type="entry name" value="Isopropylmalate Dehydrogenase"/>
    <property type="match status" value="1"/>
</dbReference>
<keyword evidence="4" id="KW-0460">Magnesium</keyword>
<evidence type="ECO:0000256" key="5">
    <source>
        <dbReference type="ARBA" id="ARBA00023002"/>
    </source>
</evidence>
<keyword evidence="1" id="KW-0432">Leucine biosynthesis</keyword>
<keyword evidence="5 9" id="KW-0560">Oxidoreductase</keyword>